<evidence type="ECO:0000313" key="2">
    <source>
        <dbReference type="EMBL" id="MCL6269697.1"/>
    </source>
</evidence>
<gene>
    <name evidence="2" type="ORF">M3P05_07060</name>
</gene>
<evidence type="ECO:0000313" key="3">
    <source>
        <dbReference type="Proteomes" id="UP001203338"/>
    </source>
</evidence>
<feature type="signal peptide" evidence="1">
    <location>
        <begin position="1"/>
        <end position="19"/>
    </location>
</feature>
<comment type="caution">
    <text evidence="2">The sequence shown here is derived from an EMBL/GenBank/DDBJ whole genome shotgun (WGS) entry which is preliminary data.</text>
</comment>
<sequence>MFIRLAAVSLSLMSFLLMASQGFQLLGGSWQPALTQKTGSGWQHVYLCQNCRFTPSLTINTSINPEPDDAFQYELERSFEEVYVESVSQDLLHHFSILRAFRALDPVGPEKITVVSTRIPSEKTRYWHHIQAVIEQGPMSEELLLEDQLISLLSNAQLKGTQLIIPGEQSAVIDLTSPDRNWLSDVAEKSGITHKMFENPVTTAGLLIIGVQLTLGLSGVRGPCGKPLHQCPCTKKAMKAANMPCI</sequence>
<organism evidence="2 3">
    <name type="scientific">Parendozoicomonas callyspongiae</name>
    <dbReference type="NCBI Taxonomy" id="2942213"/>
    <lineage>
        <taxon>Bacteria</taxon>
        <taxon>Pseudomonadati</taxon>
        <taxon>Pseudomonadota</taxon>
        <taxon>Gammaproteobacteria</taxon>
        <taxon>Oceanospirillales</taxon>
        <taxon>Endozoicomonadaceae</taxon>
        <taxon>Parendozoicomonas</taxon>
    </lineage>
</organism>
<dbReference type="EMBL" id="JAMFLX010000007">
    <property type="protein sequence ID" value="MCL6269697.1"/>
    <property type="molecule type" value="Genomic_DNA"/>
</dbReference>
<evidence type="ECO:0000256" key="1">
    <source>
        <dbReference type="SAM" id="SignalP"/>
    </source>
</evidence>
<proteinExistence type="predicted"/>
<keyword evidence="1" id="KW-0732">Signal</keyword>
<feature type="chain" id="PRO_5045488163" evidence="1">
    <location>
        <begin position="20"/>
        <end position="246"/>
    </location>
</feature>
<dbReference type="Proteomes" id="UP001203338">
    <property type="component" value="Unassembled WGS sequence"/>
</dbReference>
<accession>A0ABT0PEA3</accession>
<reference evidence="2 3" key="1">
    <citation type="submission" date="2022-05" db="EMBL/GenBank/DDBJ databases">
        <authorList>
            <person name="Park J.-S."/>
        </authorList>
    </citation>
    <scope>NUCLEOTIDE SEQUENCE [LARGE SCALE GENOMIC DNA]</scope>
    <source>
        <strain evidence="2 3">2012CJ34-2</strain>
    </source>
</reference>
<protein>
    <submittedName>
        <fullName evidence="2">Uncharacterized protein</fullName>
    </submittedName>
</protein>
<keyword evidence="3" id="KW-1185">Reference proteome</keyword>
<name>A0ABT0PEA3_9GAMM</name>
<dbReference type="RefSeq" id="WP_249698768.1">
    <property type="nucleotide sequence ID" value="NZ_JAMFLX010000007.1"/>
</dbReference>